<comment type="caution">
    <text evidence="3">The sequence shown here is derived from an EMBL/GenBank/DDBJ whole genome shotgun (WGS) entry which is preliminary data.</text>
</comment>
<evidence type="ECO:0000313" key="3">
    <source>
        <dbReference type="EMBL" id="TRY98186.1"/>
    </source>
</evidence>
<dbReference type="GO" id="GO:0003723">
    <property type="term" value="F:RNA binding"/>
    <property type="evidence" value="ECO:0007669"/>
    <property type="project" value="InterPro"/>
</dbReference>
<sequence>MRRRFNQDCFNLNLILGASVNRELEDFTNKLRVKSSSNLQEKEELSLGIYPDKNLRAVIHKAVRFNFPFLQTVTNQTEIQVREDPDGEAEDFFRFIDAKSPGSSCSFLPDDSKEHRTSVHHFVSKRFGKLVETKSFTEQEKMAIRVRLRERGKPSKKRTMADCCEHEMQYTGDSGAHQLYMSAVLWVLPSDFTYAGIKDKRALTYQAMVVKKISSLPKLISIYEREWRLGVPAVRELRGERVDAEELNCKKPAFIAKLPCGRTTVGVEEELLHHIAGAVRENGQSAGVLEKKRGGVITEATVDHRKRTLSRSV</sequence>
<evidence type="ECO:0000259" key="1">
    <source>
        <dbReference type="Pfam" id="PF23943"/>
    </source>
</evidence>
<dbReference type="SUPFAM" id="SSF55120">
    <property type="entry name" value="Pseudouridine synthase"/>
    <property type="match status" value="1"/>
</dbReference>
<feature type="domain" description="Pseudouridylate synthase PUS7L N-terminal" evidence="1">
    <location>
        <begin position="11"/>
        <end position="86"/>
    </location>
</feature>
<dbReference type="GO" id="GO:0001522">
    <property type="term" value="P:pseudouridine synthesis"/>
    <property type="evidence" value="ECO:0007669"/>
    <property type="project" value="InterPro"/>
</dbReference>
<name>A0A553R7P1_9TELE</name>
<dbReference type="InterPro" id="IPR020103">
    <property type="entry name" value="PsdUridine_synth_cat_dom_sf"/>
</dbReference>
<feature type="domain" description="Pseudouridylate synthase PUS7L R3H" evidence="2">
    <location>
        <begin position="87"/>
        <end position="147"/>
    </location>
</feature>
<keyword evidence="4" id="KW-1185">Reference proteome</keyword>
<dbReference type="Pfam" id="PF25094">
    <property type="entry name" value="R3H_PUS7L"/>
    <property type="match status" value="1"/>
</dbReference>
<dbReference type="STRING" id="623744.A0A553R7P1"/>
<dbReference type="InterPro" id="IPR056963">
    <property type="entry name" value="PUS7L_N"/>
</dbReference>
<dbReference type="Pfam" id="PF23943">
    <property type="entry name" value="PUS7L_N"/>
    <property type="match status" value="1"/>
</dbReference>
<reference evidence="3 4" key="1">
    <citation type="journal article" date="2019" name="Sci. Data">
        <title>Hybrid genome assembly and annotation of Danionella translucida.</title>
        <authorList>
            <person name="Kadobianskyi M."/>
            <person name="Schulze L."/>
            <person name="Schuelke M."/>
            <person name="Judkewitz B."/>
        </authorList>
    </citation>
    <scope>NUCLEOTIDE SEQUENCE [LARGE SCALE GENOMIC DNA]</scope>
    <source>
        <strain evidence="3 4">Bolton</strain>
    </source>
</reference>
<gene>
    <name evidence="3" type="ORF">DNTS_035010</name>
</gene>
<dbReference type="Gene3D" id="3.30.70.3160">
    <property type="match status" value="1"/>
</dbReference>
<dbReference type="GO" id="GO:0005634">
    <property type="term" value="C:nucleus"/>
    <property type="evidence" value="ECO:0007669"/>
    <property type="project" value="TreeGrafter"/>
</dbReference>
<evidence type="ECO:0000313" key="4">
    <source>
        <dbReference type="Proteomes" id="UP000316079"/>
    </source>
</evidence>
<evidence type="ECO:0000259" key="2">
    <source>
        <dbReference type="Pfam" id="PF25094"/>
    </source>
</evidence>
<dbReference type="InterPro" id="IPR001656">
    <property type="entry name" value="PsdUridine_synth_TruD"/>
</dbReference>
<dbReference type="InterPro" id="IPR056961">
    <property type="entry name" value="R3H_PUS7L"/>
</dbReference>
<organism evidence="3 4">
    <name type="scientific">Danionella cerebrum</name>
    <dbReference type="NCBI Taxonomy" id="2873325"/>
    <lineage>
        <taxon>Eukaryota</taxon>
        <taxon>Metazoa</taxon>
        <taxon>Chordata</taxon>
        <taxon>Craniata</taxon>
        <taxon>Vertebrata</taxon>
        <taxon>Euteleostomi</taxon>
        <taxon>Actinopterygii</taxon>
        <taxon>Neopterygii</taxon>
        <taxon>Teleostei</taxon>
        <taxon>Ostariophysi</taxon>
        <taxon>Cypriniformes</taxon>
        <taxon>Danionidae</taxon>
        <taxon>Danioninae</taxon>
        <taxon>Danionella</taxon>
    </lineage>
</organism>
<accession>A0A553R7P1</accession>
<dbReference type="Proteomes" id="UP000316079">
    <property type="component" value="Unassembled WGS sequence"/>
</dbReference>
<dbReference type="GO" id="GO:0009982">
    <property type="term" value="F:pseudouridine synthase activity"/>
    <property type="evidence" value="ECO:0007669"/>
    <property type="project" value="InterPro"/>
</dbReference>
<proteinExistence type="predicted"/>
<dbReference type="OrthoDB" id="447290at2759"/>
<evidence type="ECO:0008006" key="5">
    <source>
        <dbReference type="Google" id="ProtNLM"/>
    </source>
</evidence>
<dbReference type="PANTHER" id="PTHR13326">
    <property type="entry name" value="TRNA PSEUDOURIDINE SYNTHASE D"/>
    <property type="match status" value="1"/>
</dbReference>
<dbReference type="AlphaFoldDB" id="A0A553R7P1"/>
<protein>
    <recommendedName>
        <fullName evidence="5">R3H domain-containing protein</fullName>
    </recommendedName>
</protein>
<dbReference type="EMBL" id="SRMA01025184">
    <property type="protein sequence ID" value="TRY98186.1"/>
    <property type="molecule type" value="Genomic_DNA"/>
</dbReference>
<dbReference type="PANTHER" id="PTHR13326:SF21">
    <property type="entry name" value="PSEUDOURIDYLATE SYNTHASE PUS7L"/>
    <property type="match status" value="1"/>
</dbReference>